<dbReference type="InterPro" id="IPR036640">
    <property type="entry name" value="ABC1_TM_sf"/>
</dbReference>
<feature type="transmembrane region" description="Helical" evidence="7">
    <location>
        <begin position="237"/>
        <end position="259"/>
    </location>
</feature>
<dbReference type="InterPro" id="IPR003593">
    <property type="entry name" value="AAA+_ATPase"/>
</dbReference>
<keyword evidence="5 7" id="KW-1133">Transmembrane helix</keyword>
<evidence type="ECO:0000259" key="9">
    <source>
        <dbReference type="PROSITE" id="PS50929"/>
    </source>
</evidence>
<keyword evidence="6 7" id="KW-0472">Membrane</keyword>
<name>A0ABY8FWN5_9ACTO</name>
<evidence type="ECO:0000256" key="7">
    <source>
        <dbReference type="SAM" id="Phobius"/>
    </source>
</evidence>
<dbReference type="SUPFAM" id="SSF90123">
    <property type="entry name" value="ABC transporter transmembrane region"/>
    <property type="match status" value="1"/>
</dbReference>
<dbReference type="Gene3D" id="1.20.1560.10">
    <property type="entry name" value="ABC transporter type 1, transmembrane domain"/>
    <property type="match status" value="1"/>
</dbReference>
<dbReference type="SUPFAM" id="SSF52540">
    <property type="entry name" value="P-loop containing nucleoside triphosphate hydrolases"/>
    <property type="match status" value="1"/>
</dbReference>
<dbReference type="RefSeq" id="WP_278012193.1">
    <property type="nucleotide sequence ID" value="NZ_CP121208.1"/>
</dbReference>
<keyword evidence="4 10" id="KW-0067">ATP-binding</keyword>
<feature type="transmembrane region" description="Helical" evidence="7">
    <location>
        <begin position="55"/>
        <end position="79"/>
    </location>
</feature>
<keyword evidence="3" id="KW-0547">Nucleotide-binding</keyword>
<evidence type="ECO:0000313" key="10">
    <source>
        <dbReference type="EMBL" id="WFM82767.1"/>
    </source>
</evidence>
<dbReference type="InterPro" id="IPR003439">
    <property type="entry name" value="ABC_transporter-like_ATP-bd"/>
</dbReference>
<feature type="transmembrane region" description="Helical" evidence="7">
    <location>
        <begin position="12"/>
        <end position="35"/>
    </location>
</feature>
<dbReference type="PROSITE" id="PS50893">
    <property type="entry name" value="ABC_TRANSPORTER_2"/>
    <property type="match status" value="1"/>
</dbReference>
<dbReference type="Pfam" id="PF00005">
    <property type="entry name" value="ABC_tran"/>
    <property type="match status" value="1"/>
</dbReference>
<dbReference type="GO" id="GO:0005524">
    <property type="term" value="F:ATP binding"/>
    <property type="evidence" value="ECO:0007669"/>
    <property type="project" value="UniProtKB-KW"/>
</dbReference>
<organism evidence="10 11">
    <name type="scientific">Arcanobacterium canis</name>
    <dbReference type="NCBI Taxonomy" id="999183"/>
    <lineage>
        <taxon>Bacteria</taxon>
        <taxon>Bacillati</taxon>
        <taxon>Actinomycetota</taxon>
        <taxon>Actinomycetes</taxon>
        <taxon>Actinomycetales</taxon>
        <taxon>Actinomycetaceae</taxon>
        <taxon>Arcanobacterium</taxon>
    </lineage>
</organism>
<dbReference type="InterPro" id="IPR027417">
    <property type="entry name" value="P-loop_NTPase"/>
</dbReference>
<evidence type="ECO:0000256" key="6">
    <source>
        <dbReference type="ARBA" id="ARBA00023136"/>
    </source>
</evidence>
<comment type="subcellular location">
    <subcellularLocation>
        <location evidence="1">Cell membrane</location>
        <topology evidence="1">Multi-pass membrane protein</topology>
    </subcellularLocation>
</comment>
<dbReference type="CDD" id="cd18548">
    <property type="entry name" value="ABC_6TM_Tm287_like"/>
    <property type="match status" value="1"/>
</dbReference>
<evidence type="ECO:0000256" key="1">
    <source>
        <dbReference type="ARBA" id="ARBA00004651"/>
    </source>
</evidence>
<dbReference type="Gene3D" id="3.40.50.300">
    <property type="entry name" value="P-loop containing nucleotide triphosphate hydrolases"/>
    <property type="match status" value="1"/>
</dbReference>
<feature type="transmembrane region" description="Helical" evidence="7">
    <location>
        <begin position="128"/>
        <end position="152"/>
    </location>
</feature>
<dbReference type="InterPro" id="IPR039421">
    <property type="entry name" value="Type_1_exporter"/>
</dbReference>
<evidence type="ECO:0000256" key="5">
    <source>
        <dbReference type="ARBA" id="ARBA00022989"/>
    </source>
</evidence>
<evidence type="ECO:0000256" key="3">
    <source>
        <dbReference type="ARBA" id="ARBA00022741"/>
    </source>
</evidence>
<feature type="domain" description="ABC transporter" evidence="8">
    <location>
        <begin position="335"/>
        <end position="582"/>
    </location>
</feature>
<keyword evidence="2 7" id="KW-0812">Transmembrane</keyword>
<dbReference type="EMBL" id="CP121208">
    <property type="protein sequence ID" value="WFM82767.1"/>
    <property type="molecule type" value="Genomic_DNA"/>
</dbReference>
<evidence type="ECO:0000313" key="11">
    <source>
        <dbReference type="Proteomes" id="UP001215216"/>
    </source>
</evidence>
<accession>A0ABY8FWN5</accession>
<dbReference type="PROSITE" id="PS00211">
    <property type="entry name" value="ABC_TRANSPORTER_1"/>
    <property type="match status" value="1"/>
</dbReference>
<keyword evidence="11" id="KW-1185">Reference proteome</keyword>
<dbReference type="Proteomes" id="UP001215216">
    <property type="component" value="Chromosome"/>
</dbReference>
<dbReference type="PANTHER" id="PTHR24221:SF276">
    <property type="entry name" value="ABC TRANSPORTER, ATP-BINDING_PERMEASE PROTEIN"/>
    <property type="match status" value="1"/>
</dbReference>
<dbReference type="SMART" id="SM00382">
    <property type="entry name" value="AAA"/>
    <property type="match status" value="1"/>
</dbReference>
<dbReference type="Pfam" id="PF00664">
    <property type="entry name" value="ABC_membrane"/>
    <property type="match status" value="1"/>
</dbReference>
<feature type="transmembrane region" description="Helical" evidence="7">
    <location>
        <begin position="158"/>
        <end position="181"/>
    </location>
</feature>
<feature type="transmembrane region" description="Helical" evidence="7">
    <location>
        <begin position="279"/>
        <end position="299"/>
    </location>
</feature>
<protein>
    <submittedName>
        <fullName evidence="10">ABC transporter ATP-binding protein</fullName>
    </submittedName>
</protein>
<dbReference type="PROSITE" id="PS50929">
    <property type="entry name" value="ABC_TM1F"/>
    <property type="match status" value="1"/>
</dbReference>
<evidence type="ECO:0000256" key="4">
    <source>
        <dbReference type="ARBA" id="ARBA00022840"/>
    </source>
</evidence>
<gene>
    <name evidence="10" type="ORF">P7079_04995</name>
</gene>
<feature type="domain" description="ABC transmembrane type-1" evidence="9">
    <location>
        <begin position="19"/>
        <end position="301"/>
    </location>
</feature>
<evidence type="ECO:0000256" key="2">
    <source>
        <dbReference type="ARBA" id="ARBA00022692"/>
    </source>
</evidence>
<dbReference type="InterPro" id="IPR011527">
    <property type="entry name" value="ABC1_TM_dom"/>
</dbReference>
<sequence length="590" mass="63898">MTLLRIVRQFMVGRIHLVAAIVALQLVQIAFSLWLPSINATIIDDGVLAGHTQLIWTQGLLMLLVSLLQITAMVGAIYIGSKTAMAFGRDLRRGVFTHVQSFSATDAHHFGAPSLITRATNDIQQIQMVILLTFTIMVMAPIMGVGGVVMAIRQDAPLAWVLAIAVPVLFIIIGWVMAYLVPTYRVLQERIDAINTRLREQLTGVRVIRAFVRQKAERDKFDQANSDLRSTWLKIGLLWAVLIPSSQLVVGLSSTAVVWFGGHRIASGQMQVGALTAYISYLMMILVSVMMSGMMAMLLPRGEVCAKRVNEILQTTPSIVAPSTPDRLPDGAVTFEFDHVGLRYPGASASVFDDVSFTVAPGKTVGIIGSTGSGKTSLLRLFPRMIDATDGEIRAGGIPIKRLDPAELRQRIAMVPQKAFLFSGTIASNVSGHIRTGHKYDAERVTTALKAADAWEFVSKLADGLDATVESGGKNFSGGQRQRLTIARAIYKALPDASGLLGADIILFDDSFSALDYATDARLRAALPHYLTRVGVIIVAARVSTIRHADEILVLDGGGVVGKGTHEQLSATCSVYQEIVHSQITQEEAE</sequence>
<dbReference type="PANTHER" id="PTHR24221">
    <property type="entry name" value="ATP-BINDING CASSETTE SUB-FAMILY B"/>
    <property type="match status" value="1"/>
</dbReference>
<evidence type="ECO:0000259" key="8">
    <source>
        <dbReference type="PROSITE" id="PS50893"/>
    </source>
</evidence>
<reference evidence="10 11" key="1">
    <citation type="submission" date="2023-03" db="EMBL/GenBank/DDBJ databases">
        <title>Complete genome of Arcanobacterium canis strain DSM 25104 isolated in 2010 from a canine otitis externa in Germany.</title>
        <authorList>
            <person name="Borowiak M."/>
            <person name="Kreitlow A."/>
            <person name="Malorny B."/>
            <person name="Laemmler C."/>
            <person name="Prenger-Berninghoff E."/>
            <person name="Ploetz M."/>
            <person name="Abdulmawjood A."/>
        </authorList>
    </citation>
    <scope>NUCLEOTIDE SEQUENCE [LARGE SCALE GENOMIC DNA]</scope>
    <source>
        <strain evidence="10 11">DSM 25104</strain>
    </source>
</reference>
<dbReference type="InterPro" id="IPR017871">
    <property type="entry name" value="ABC_transporter-like_CS"/>
</dbReference>
<proteinExistence type="predicted"/>